<reference evidence="2" key="1">
    <citation type="journal article" date="2016" name="Genome Announc.">
        <title>Genome Sequence of Ustilaginoidea virens IPU010, a Rice Pathogenic Fungus Causing False Smut.</title>
        <authorList>
            <person name="Kumagai T."/>
            <person name="Ishii T."/>
            <person name="Terai G."/>
            <person name="Umemura M."/>
            <person name="Machida M."/>
            <person name="Asai K."/>
        </authorList>
    </citation>
    <scope>NUCLEOTIDE SEQUENCE [LARGE SCALE GENOMIC DNA]</scope>
    <source>
        <strain evidence="2">IPU010</strain>
    </source>
</reference>
<dbReference type="Proteomes" id="UP000027002">
    <property type="component" value="Chromosome 7"/>
</dbReference>
<sequence length="332" mass="37165">MIDLAAVYLGVFIGVFPITMSKIIRQTRKIVLQSRTYQNAYLYMIWIEAIVNLVFTIITYLYLIKIIPGSLGFYLGTAGLWAIQTQLLSQIIANRVGLIMVNKKKVKMMKLGLAGAILCVNIAVAVIWPAAYDDHATPAQIELNNIFEKAEKSFFLVVDLGLNMTFLYMVRFRLIAQGLHKYWKLFNYNIAIVGVSTAMDAALLGMLSLPNPYLYVQFAPVVYIVKLNIELTMASLIAKIVKRSVNHRQFNNHQSSRNKGRMYAKVQDPSGCVVTSSSNGNPSDTYGNDVEIQKEGNESNIPLAYFPGEAGIMRTVTTTVITEANREDRLNT</sequence>
<dbReference type="OrthoDB" id="3205825at2759"/>
<feature type="transmembrane region" description="Helical" evidence="1">
    <location>
        <begin position="113"/>
        <end position="132"/>
    </location>
</feature>
<dbReference type="PANTHER" id="PTHR35179">
    <property type="entry name" value="PROTEIN CBG02620"/>
    <property type="match status" value="1"/>
</dbReference>
<dbReference type="PANTHER" id="PTHR35179:SF1">
    <property type="entry name" value="INTEGRAL MEMBRANE PROTEIN"/>
    <property type="match status" value="1"/>
</dbReference>
<feature type="transmembrane region" description="Helical" evidence="1">
    <location>
        <begin position="45"/>
        <end position="67"/>
    </location>
</feature>
<dbReference type="AlphaFoldDB" id="A0A063BZD3"/>
<feature type="transmembrane region" description="Helical" evidence="1">
    <location>
        <begin position="73"/>
        <end position="93"/>
    </location>
</feature>
<evidence type="ECO:0000313" key="4">
    <source>
        <dbReference type="Proteomes" id="UP000027002"/>
    </source>
</evidence>
<feature type="transmembrane region" description="Helical" evidence="1">
    <location>
        <begin position="152"/>
        <end position="174"/>
    </location>
</feature>
<feature type="transmembrane region" description="Helical" evidence="1">
    <location>
        <begin position="6"/>
        <end position="24"/>
    </location>
</feature>
<gene>
    <name evidence="3" type="ORF">UV8b_07695</name>
    <name evidence="2" type="ORF">UVI_02060310</name>
</gene>
<dbReference type="RefSeq" id="XP_043001127.1">
    <property type="nucleotide sequence ID" value="XM_043145192.1"/>
</dbReference>
<evidence type="ECO:0008006" key="6">
    <source>
        <dbReference type="Google" id="ProtNLM"/>
    </source>
</evidence>
<feature type="transmembrane region" description="Helical" evidence="1">
    <location>
        <begin position="186"/>
        <end position="209"/>
    </location>
</feature>
<reference evidence="5" key="2">
    <citation type="journal article" date="2016" name="Genome Announc.">
        <title>Genome sequence of Ustilaginoidea virens IPU010, a rice pathogenic fungus causing false smut.</title>
        <authorList>
            <person name="Kumagai T."/>
            <person name="Ishii T."/>
            <person name="Terai G."/>
            <person name="Umemura M."/>
            <person name="Machida M."/>
            <person name="Asai K."/>
        </authorList>
    </citation>
    <scope>NUCLEOTIDE SEQUENCE [LARGE SCALE GENOMIC DNA]</scope>
    <source>
        <strain evidence="5">IPU010</strain>
    </source>
</reference>
<keyword evidence="1" id="KW-0812">Transmembrane</keyword>
<evidence type="ECO:0000313" key="2">
    <source>
        <dbReference type="EMBL" id="GAO18009.1"/>
    </source>
</evidence>
<feature type="transmembrane region" description="Helical" evidence="1">
    <location>
        <begin position="221"/>
        <end position="241"/>
    </location>
</feature>
<protein>
    <recommendedName>
        <fullName evidence="6">Integral membrane protein</fullName>
    </recommendedName>
</protein>
<keyword evidence="1" id="KW-0472">Membrane</keyword>
<organism evidence="2 5">
    <name type="scientific">Ustilaginoidea virens</name>
    <name type="common">Rice false smut fungus</name>
    <name type="synonym">Villosiclava virens</name>
    <dbReference type="NCBI Taxonomy" id="1159556"/>
    <lineage>
        <taxon>Eukaryota</taxon>
        <taxon>Fungi</taxon>
        <taxon>Dikarya</taxon>
        <taxon>Ascomycota</taxon>
        <taxon>Pezizomycotina</taxon>
        <taxon>Sordariomycetes</taxon>
        <taxon>Hypocreomycetidae</taxon>
        <taxon>Hypocreales</taxon>
        <taxon>Clavicipitaceae</taxon>
        <taxon>Ustilaginoidea</taxon>
    </lineage>
</organism>
<keyword evidence="4" id="KW-1185">Reference proteome</keyword>
<reference evidence="3" key="3">
    <citation type="submission" date="2020-03" db="EMBL/GenBank/DDBJ databases">
        <title>A mixture of massive structural variations and highly conserved coding sequences in Ustilaginoidea virens genome.</title>
        <authorList>
            <person name="Zhang K."/>
            <person name="Zhao Z."/>
            <person name="Zhang Z."/>
            <person name="Li Y."/>
            <person name="Hsiang T."/>
            <person name="Sun W."/>
        </authorList>
    </citation>
    <scope>NUCLEOTIDE SEQUENCE</scope>
    <source>
        <strain evidence="3">UV-8b</strain>
    </source>
</reference>
<keyword evidence="1" id="KW-1133">Transmembrane helix</keyword>
<name>A0A063BZD3_USTVR</name>
<dbReference type="EMBL" id="BBTG02000062">
    <property type="protein sequence ID" value="GAO18009.1"/>
    <property type="molecule type" value="Genomic_DNA"/>
</dbReference>
<proteinExistence type="predicted"/>
<dbReference type="HOGENOM" id="CLU_041445_2_0_1"/>
<dbReference type="KEGG" id="uvi:66068472"/>
<dbReference type="EMBL" id="CP072759">
    <property type="protein sequence ID" value="QUC23454.1"/>
    <property type="molecule type" value="Genomic_DNA"/>
</dbReference>
<accession>A0A063BZD3</accession>
<evidence type="ECO:0000313" key="5">
    <source>
        <dbReference type="Proteomes" id="UP000054053"/>
    </source>
</evidence>
<evidence type="ECO:0000313" key="3">
    <source>
        <dbReference type="EMBL" id="QUC23454.1"/>
    </source>
</evidence>
<dbReference type="Proteomes" id="UP000054053">
    <property type="component" value="Unassembled WGS sequence"/>
</dbReference>
<dbReference type="GeneID" id="66068472"/>
<evidence type="ECO:0000256" key="1">
    <source>
        <dbReference type="SAM" id="Phobius"/>
    </source>
</evidence>